<sequence length="247" mass="28062">MRLLEHRDGQFQLNIYNRVSDLPPYAILSHTWGPDTEEVSFRDLVEHTGTHKAGYRKLTFCAEQAKRDGLRYFWVDTCCIDKTNSTELATAINSMFRWYRDAARCYVYLSDLSIAGAPCDQGSAPPWKSAFRKHRWFTRGWTLQELLAPASVPREAGPRDHRDRGSGAPRGGLFSVRRRRAIPVGREAPDHARGGLGLLSPGHLRRLHAPHIRRRKGTRDRPTPIRDCSRHGSQLQGRAAHPQPSPL</sequence>
<dbReference type="EMBL" id="JAZHXJ010001562">
    <property type="protein sequence ID" value="KAL1844650.1"/>
    <property type="molecule type" value="Genomic_DNA"/>
</dbReference>
<proteinExistence type="predicted"/>
<dbReference type="Pfam" id="PF06985">
    <property type="entry name" value="HET"/>
    <property type="match status" value="1"/>
</dbReference>
<evidence type="ECO:0000313" key="3">
    <source>
        <dbReference type="EMBL" id="KAL1844650.1"/>
    </source>
</evidence>
<dbReference type="InterPro" id="IPR010730">
    <property type="entry name" value="HET"/>
</dbReference>
<evidence type="ECO:0000313" key="4">
    <source>
        <dbReference type="Proteomes" id="UP001586593"/>
    </source>
</evidence>
<feature type="compositionally biased region" description="Basic residues" evidence="1">
    <location>
        <begin position="203"/>
        <end position="218"/>
    </location>
</feature>
<organism evidence="3 4">
    <name type="scientific">Phialemonium thermophilum</name>
    <dbReference type="NCBI Taxonomy" id="223376"/>
    <lineage>
        <taxon>Eukaryota</taxon>
        <taxon>Fungi</taxon>
        <taxon>Dikarya</taxon>
        <taxon>Ascomycota</taxon>
        <taxon>Pezizomycotina</taxon>
        <taxon>Sordariomycetes</taxon>
        <taxon>Sordariomycetidae</taxon>
        <taxon>Cephalothecales</taxon>
        <taxon>Cephalothecaceae</taxon>
        <taxon>Phialemonium</taxon>
    </lineage>
</organism>
<protein>
    <recommendedName>
        <fullName evidence="2">Heterokaryon incompatibility domain-containing protein</fullName>
    </recommendedName>
</protein>
<comment type="caution">
    <text evidence="3">The sequence shown here is derived from an EMBL/GenBank/DDBJ whole genome shotgun (WGS) entry which is preliminary data.</text>
</comment>
<feature type="region of interest" description="Disordered" evidence="1">
    <location>
        <begin position="149"/>
        <end position="247"/>
    </location>
</feature>
<keyword evidence="4" id="KW-1185">Reference proteome</keyword>
<evidence type="ECO:0000256" key="1">
    <source>
        <dbReference type="SAM" id="MobiDB-lite"/>
    </source>
</evidence>
<gene>
    <name evidence="3" type="ORF">VTK73DRAFT_2097</name>
</gene>
<name>A0ABR3VSL1_9PEZI</name>
<feature type="domain" description="Heterokaryon incompatibility" evidence="2">
    <location>
        <begin position="25"/>
        <end position="111"/>
    </location>
</feature>
<feature type="compositionally biased region" description="Basic and acidic residues" evidence="1">
    <location>
        <begin position="156"/>
        <end position="165"/>
    </location>
</feature>
<dbReference type="Proteomes" id="UP001586593">
    <property type="component" value="Unassembled WGS sequence"/>
</dbReference>
<dbReference type="PANTHER" id="PTHR10622:SF10">
    <property type="entry name" value="HET DOMAIN-CONTAINING PROTEIN"/>
    <property type="match status" value="1"/>
</dbReference>
<accession>A0ABR3VSL1</accession>
<dbReference type="PANTHER" id="PTHR10622">
    <property type="entry name" value="HET DOMAIN-CONTAINING PROTEIN"/>
    <property type="match status" value="1"/>
</dbReference>
<feature type="compositionally biased region" description="Basic and acidic residues" evidence="1">
    <location>
        <begin position="219"/>
        <end position="230"/>
    </location>
</feature>
<evidence type="ECO:0000259" key="2">
    <source>
        <dbReference type="Pfam" id="PF06985"/>
    </source>
</evidence>
<reference evidence="3 4" key="1">
    <citation type="journal article" date="2024" name="Commun. Biol.">
        <title>Comparative genomic analysis of thermophilic fungi reveals convergent evolutionary adaptations and gene losses.</title>
        <authorList>
            <person name="Steindorff A.S."/>
            <person name="Aguilar-Pontes M.V."/>
            <person name="Robinson A.J."/>
            <person name="Andreopoulos B."/>
            <person name="LaButti K."/>
            <person name="Kuo A."/>
            <person name="Mondo S."/>
            <person name="Riley R."/>
            <person name="Otillar R."/>
            <person name="Haridas S."/>
            <person name="Lipzen A."/>
            <person name="Grimwood J."/>
            <person name="Schmutz J."/>
            <person name="Clum A."/>
            <person name="Reid I.D."/>
            <person name="Moisan M.C."/>
            <person name="Butler G."/>
            <person name="Nguyen T.T.M."/>
            <person name="Dewar K."/>
            <person name="Conant G."/>
            <person name="Drula E."/>
            <person name="Henrissat B."/>
            <person name="Hansel C."/>
            <person name="Singer S."/>
            <person name="Hutchinson M.I."/>
            <person name="de Vries R.P."/>
            <person name="Natvig D.O."/>
            <person name="Powell A.J."/>
            <person name="Tsang A."/>
            <person name="Grigoriev I.V."/>
        </authorList>
    </citation>
    <scope>NUCLEOTIDE SEQUENCE [LARGE SCALE GENOMIC DNA]</scope>
    <source>
        <strain evidence="3 4">ATCC 24622</strain>
    </source>
</reference>